<protein>
    <submittedName>
        <fullName evidence="1">Uncharacterized protein</fullName>
    </submittedName>
</protein>
<accession>A0A0E3QUY0</accession>
<evidence type="ECO:0000313" key="2">
    <source>
        <dbReference type="Proteomes" id="UP000033033"/>
    </source>
</evidence>
<dbReference type="GeneID" id="24844705"/>
<proteinExistence type="predicted"/>
<dbReference type="HOGENOM" id="CLU_1056052_0_0_2"/>
<organism evidence="1 2">
    <name type="scientific">Methanosarcina barkeri MS</name>
    <dbReference type="NCBI Taxonomy" id="1434108"/>
    <lineage>
        <taxon>Archaea</taxon>
        <taxon>Methanobacteriati</taxon>
        <taxon>Methanobacteriota</taxon>
        <taxon>Stenosarchaea group</taxon>
        <taxon>Methanomicrobia</taxon>
        <taxon>Methanosarcinales</taxon>
        <taxon>Methanosarcinaceae</taxon>
        <taxon>Methanosarcina</taxon>
    </lineage>
</organism>
<dbReference type="Proteomes" id="UP000033033">
    <property type="component" value="Chromosome"/>
</dbReference>
<dbReference type="EMBL" id="CP009528">
    <property type="protein sequence ID" value="AKB54454.1"/>
    <property type="molecule type" value="Genomic_DNA"/>
</dbReference>
<reference evidence="1 2" key="1">
    <citation type="submission" date="2014-07" db="EMBL/GenBank/DDBJ databases">
        <title>Methanogenic archaea and the global carbon cycle.</title>
        <authorList>
            <person name="Henriksen J.R."/>
            <person name="Luke J."/>
            <person name="Reinhart S."/>
            <person name="Benedict M.N."/>
            <person name="Youngblut N.D."/>
            <person name="Metcalf M.E."/>
            <person name="Whitaker R.J."/>
            <person name="Metcalf W.W."/>
        </authorList>
    </citation>
    <scope>NUCLEOTIDE SEQUENCE [LARGE SCALE GENOMIC DNA]</scope>
    <source>
        <strain evidence="1 2">MS</strain>
    </source>
</reference>
<dbReference type="RefSeq" id="WP_048118118.1">
    <property type="nucleotide sequence ID" value="NZ_CP009528.1"/>
</dbReference>
<dbReference type="PATRIC" id="fig|1434108.4.peg.1820"/>
<gene>
    <name evidence="1" type="ORF">MSBRM_1456</name>
</gene>
<evidence type="ECO:0000313" key="1">
    <source>
        <dbReference type="EMBL" id="AKB54454.1"/>
    </source>
</evidence>
<keyword evidence="2" id="KW-1185">Reference proteome</keyword>
<dbReference type="AlphaFoldDB" id="A0A0E3QUY0"/>
<dbReference type="KEGG" id="mby:MSBRM_1456"/>
<sequence>MVKYTLNGAAISTYSQCVSYIKSNELAKAISKARYFVEMCQSILYEENTGEFEDINDVLLCGIFFRGIQNFANLKQMTISLDWIRFPELVDQIWFEIWDCKERLEYTSSFMNSYINIENLDWIFDDIRSLCQDIDKEYGHGLYLSPGVLVEKITCNICGQDMRACEHITRRIYSGRICEKVLHRRKAIGNHILITERPADPRCRLWPWQNPDHLLYKKWPWQTEKEFVEAFCILYNFRLDDFMHGTGCGLKTRVKANWNNIKY</sequence>
<name>A0A0E3QUY0_METBA</name>